<dbReference type="AlphaFoldDB" id="A0A6H5GS93"/>
<sequence length="269" mass="30814">METARNNNTKLVDAGAMSWTYPFPFHANSLDNRHKLNPQMQLEESRVLRNDQRLAPLIKIRNGTECKKYQRPWAHSCGFSPLVCRGSYLERNLHNELLFLAENLSKFYLRFSRRFSPNKRTCVVGGDSSNWWGALPLEIKPGLGFFNCEAVLVSYFRSLMVTDSGSMNLVLDLRLPIQDRGFMIAGSGSPSNSTPLTGKQFVTFRFSTNLSHALYFIESKSSQMSSASTGNCYNSWYGKLRKFPSKRSETRQRSVHRRYNIRIVLCNAK</sequence>
<gene>
    <name evidence="1" type="ORF">NTEN_LOCUS11312</name>
</gene>
<evidence type="ECO:0000313" key="2">
    <source>
        <dbReference type="Proteomes" id="UP000479000"/>
    </source>
</evidence>
<protein>
    <submittedName>
        <fullName evidence="1">Uncharacterized protein</fullName>
    </submittedName>
</protein>
<accession>A0A6H5GS93</accession>
<proteinExistence type="predicted"/>
<evidence type="ECO:0000313" key="1">
    <source>
        <dbReference type="EMBL" id="CAB0005835.1"/>
    </source>
</evidence>
<organism evidence="1 2">
    <name type="scientific">Nesidiocoris tenuis</name>
    <dbReference type="NCBI Taxonomy" id="355587"/>
    <lineage>
        <taxon>Eukaryota</taxon>
        <taxon>Metazoa</taxon>
        <taxon>Ecdysozoa</taxon>
        <taxon>Arthropoda</taxon>
        <taxon>Hexapoda</taxon>
        <taxon>Insecta</taxon>
        <taxon>Pterygota</taxon>
        <taxon>Neoptera</taxon>
        <taxon>Paraneoptera</taxon>
        <taxon>Hemiptera</taxon>
        <taxon>Heteroptera</taxon>
        <taxon>Panheteroptera</taxon>
        <taxon>Cimicomorpha</taxon>
        <taxon>Miridae</taxon>
        <taxon>Dicyphina</taxon>
        <taxon>Nesidiocoris</taxon>
    </lineage>
</organism>
<reference evidence="1 2" key="1">
    <citation type="submission" date="2020-02" db="EMBL/GenBank/DDBJ databases">
        <authorList>
            <person name="Ferguson B K."/>
        </authorList>
    </citation>
    <scope>NUCLEOTIDE SEQUENCE [LARGE SCALE GENOMIC DNA]</scope>
</reference>
<dbReference type="Proteomes" id="UP000479000">
    <property type="component" value="Unassembled WGS sequence"/>
</dbReference>
<dbReference type="EMBL" id="CADCXU010016617">
    <property type="protein sequence ID" value="CAB0005835.1"/>
    <property type="molecule type" value="Genomic_DNA"/>
</dbReference>
<name>A0A6H5GS93_9HEMI</name>
<keyword evidence="2" id="KW-1185">Reference proteome</keyword>